<keyword evidence="3" id="KW-1185">Reference proteome</keyword>
<name>A0ABS4ST28_9PROT</name>
<dbReference type="RefSeq" id="WP_209769668.1">
    <property type="nucleotide sequence ID" value="NZ_JAGINP010000020.1"/>
</dbReference>
<protein>
    <submittedName>
        <fullName evidence="2">RNase H-like nuclease (RuvC/YqgF family)</fullName>
    </submittedName>
</protein>
<comment type="caution">
    <text evidence="2">The sequence shown here is derived from an EMBL/GenBank/DDBJ whole genome shotgun (WGS) entry which is preliminary data.</text>
</comment>
<keyword evidence="1" id="KW-0175">Coiled coil</keyword>
<evidence type="ECO:0000313" key="3">
    <source>
        <dbReference type="Proteomes" id="UP000781958"/>
    </source>
</evidence>
<dbReference type="EMBL" id="JAGINP010000020">
    <property type="protein sequence ID" value="MBP2295253.1"/>
    <property type="molecule type" value="Genomic_DNA"/>
</dbReference>
<reference evidence="2 3" key="1">
    <citation type="submission" date="2021-03" db="EMBL/GenBank/DDBJ databases">
        <title>Genomic Encyclopedia of Type Strains, Phase III (KMG-III): the genomes of soil and plant-associated and newly described type strains.</title>
        <authorList>
            <person name="Whitman W."/>
        </authorList>
    </citation>
    <scope>NUCLEOTIDE SEQUENCE [LARGE SCALE GENOMIC DNA]</scope>
    <source>
        <strain evidence="2 3">IMMIB AFH-6</strain>
    </source>
</reference>
<evidence type="ECO:0000313" key="2">
    <source>
        <dbReference type="EMBL" id="MBP2295253.1"/>
    </source>
</evidence>
<dbReference type="Proteomes" id="UP000781958">
    <property type="component" value="Unassembled WGS sequence"/>
</dbReference>
<feature type="coiled-coil region" evidence="1">
    <location>
        <begin position="57"/>
        <end position="119"/>
    </location>
</feature>
<proteinExistence type="predicted"/>
<accession>A0ABS4ST28</accession>
<evidence type="ECO:0000256" key="1">
    <source>
        <dbReference type="SAM" id="Coils"/>
    </source>
</evidence>
<sequence length="167" mass="18602">MSIDTLMRCSAAGILALLLAGCVTTDDPRKGGFLSAVQNSVLTDGYKQREAREQAVLDRETDRQSALEQRAAAMRRQRSELNQEITTLQRQTGPLDGQLQSLRAQLATSRDTVKREKVELAIQRLQTVKTSLKSTDWQQQSIPEASSRLKEIKAMMQDVTDIAEAAR</sequence>
<gene>
    <name evidence="2" type="ORF">J2851_005056</name>
</gene>
<organism evidence="2 3">
    <name type="scientific">Azospirillum rugosum</name>
    <dbReference type="NCBI Taxonomy" id="416170"/>
    <lineage>
        <taxon>Bacteria</taxon>
        <taxon>Pseudomonadati</taxon>
        <taxon>Pseudomonadota</taxon>
        <taxon>Alphaproteobacteria</taxon>
        <taxon>Rhodospirillales</taxon>
        <taxon>Azospirillaceae</taxon>
        <taxon>Azospirillum</taxon>
    </lineage>
</organism>